<name>A0AAD4MLP4_9BILA</name>
<proteinExistence type="predicted"/>
<dbReference type="AlphaFoldDB" id="A0AAD4MLP4"/>
<accession>A0AAD4MLP4</accession>
<dbReference type="Proteomes" id="UP001201812">
    <property type="component" value="Unassembled WGS sequence"/>
</dbReference>
<comment type="caution">
    <text evidence="1">The sequence shown here is derived from an EMBL/GenBank/DDBJ whole genome shotgun (WGS) entry which is preliminary data.</text>
</comment>
<dbReference type="EMBL" id="JAKKPZ010000543">
    <property type="protein sequence ID" value="KAI1694183.1"/>
    <property type="molecule type" value="Genomic_DNA"/>
</dbReference>
<keyword evidence="2" id="KW-1185">Reference proteome</keyword>
<organism evidence="1 2">
    <name type="scientific">Ditylenchus destructor</name>
    <dbReference type="NCBI Taxonomy" id="166010"/>
    <lineage>
        <taxon>Eukaryota</taxon>
        <taxon>Metazoa</taxon>
        <taxon>Ecdysozoa</taxon>
        <taxon>Nematoda</taxon>
        <taxon>Chromadorea</taxon>
        <taxon>Rhabditida</taxon>
        <taxon>Tylenchina</taxon>
        <taxon>Tylenchomorpha</taxon>
        <taxon>Sphaerularioidea</taxon>
        <taxon>Anguinidae</taxon>
        <taxon>Anguininae</taxon>
        <taxon>Ditylenchus</taxon>
    </lineage>
</organism>
<reference evidence="1" key="1">
    <citation type="submission" date="2022-01" db="EMBL/GenBank/DDBJ databases">
        <title>Genome Sequence Resource for Two Populations of Ditylenchus destructor, the Migratory Endoparasitic Phytonematode.</title>
        <authorList>
            <person name="Zhang H."/>
            <person name="Lin R."/>
            <person name="Xie B."/>
        </authorList>
    </citation>
    <scope>NUCLEOTIDE SEQUENCE</scope>
    <source>
        <strain evidence="1">BazhouSP</strain>
    </source>
</reference>
<evidence type="ECO:0000313" key="2">
    <source>
        <dbReference type="Proteomes" id="UP001201812"/>
    </source>
</evidence>
<gene>
    <name evidence="1" type="ORF">DdX_20262</name>
</gene>
<sequence>MPTPEAFVRYYDVTIKDCQDKALIEFLRNANESFIGCRLTLGQYDHSLSNDTQAKLAFLLSHVFLRPTKIWMNLNCASSLQQIMQKHEKNKAVQSYGRMLDLGRYPRRMFVDMVERLKQAFQDDNSPPASYLITFPGSEAGLEEGDHSFSLDKVSTGEKLSFFAKNRTGDVCLWRRRVTCKTAEWMMEYQYNRKTVPRDD</sequence>
<evidence type="ECO:0000313" key="1">
    <source>
        <dbReference type="EMBL" id="KAI1694183.1"/>
    </source>
</evidence>
<protein>
    <submittedName>
        <fullName evidence="1">Uncharacterized protein</fullName>
    </submittedName>
</protein>